<reference evidence="2 3" key="1">
    <citation type="journal article" date="2016" name="Mol. Biol. Evol.">
        <title>Comparative Genomics of Early-Diverging Mushroom-Forming Fungi Provides Insights into the Origins of Lignocellulose Decay Capabilities.</title>
        <authorList>
            <person name="Nagy L.G."/>
            <person name="Riley R."/>
            <person name="Tritt A."/>
            <person name="Adam C."/>
            <person name="Daum C."/>
            <person name="Floudas D."/>
            <person name="Sun H."/>
            <person name="Yadav J.S."/>
            <person name="Pangilinan J."/>
            <person name="Larsson K.H."/>
            <person name="Matsuura K."/>
            <person name="Barry K."/>
            <person name="Labutti K."/>
            <person name="Kuo R."/>
            <person name="Ohm R.A."/>
            <person name="Bhattacharya S.S."/>
            <person name="Shirouzu T."/>
            <person name="Yoshinaga Y."/>
            <person name="Martin F.M."/>
            <person name="Grigoriev I.V."/>
            <person name="Hibbett D.S."/>
        </authorList>
    </citation>
    <scope>NUCLEOTIDE SEQUENCE [LARGE SCALE GENOMIC DNA]</scope>
    <source>
        <strain evidence="2 3">HHB12029</strain>
    </source>
</reference>
<dbReference type="Proteomes" id="UP000077266">
    <property type="component" value="Unassembled WGS sequence"/>
</dbReference>
<dbReference type="AlphaFoldDB" id="A0A165GIW2"/>
<evidence type="ECO:0000259" key="1">
    <source>
        <dbReference type="Pfam" id="PF18332"/>
    </source>
</evidence>
<dbReference type="EMBL" id="KV426045">
    <property type="protein sequence ID" value="KZV90587.1"/>
    <property type="molecule type" value="Genomic_DNA"/>
</dbReference>
<gene>
    <name evidence="2" type="ORF">EXIGLDRAFT_586480</name>
</gene>
<organism evidence="2 3">
    <name type="scientific">Exidia glandulosa HHB12029</name>
    <dbReference type="NCBI Taxonomy" id="1314781"/>
    <lineage>
        <taxon>Eukaryota</taxon>
        <taxon>Fungi</taxon>
        <taxon>Dikarya</taxon>
        <taxon>Basidiomycota</taxon>
        <taxon>Agaricomycotina</taxon>
        <taxon>Agaricomycetes</taxon>
        <taxon>Auriculariales</taxon>
        <taxon>Exidiaceae</taxon>
        <taxon>Exidia</taxon>
    </lineage>
</organism>
<dbReference type="InParanoid" id="A0A165GIW2"/>
<accession>A0A165GIW2</accession>
<evidence type="ECO:0000313" key="3">
    <source>
        <dbReference type="Proteomes" id="UP000077266"/>
    </source>
</evidence>
<dbReference type="InterPro" id="IPR040992">
    <property type="entry name" value="XRN1_D1"/>
</dbReference>
<dbReference type="Pfam" id="PF18332">
    <property type="entry name" value="XRN1_D1"/>
    <property type="match status" value="1"/>
</dbReference>
<feature type="non-terminal residue" evidence="2">
    <location>
        <position position="160"/>
    </location>
</feature>
<proteinExistence type="predicted"/>
<evidence type="ECO:0000313" key="2">
    <source>
        <dbReference type="EMBL" id="KZV90587.1"/>
    </source>
</evidence>
<keyword evidence="3" id="KW-1185">Reference proteome</keyword>
<dbReference type="InterPro" id="IPR047007">
    <property type="entry name" value="XRN1_D1_sf"/>
</dbReference>
<name>A0A165GIW2_EXIGL</name>
<dbReference type="STRING" id="1314781.A0A165GIW2"/>
<protein>
    <recommendedName>
        <fullName evidence="1">5'-3' exoribonuclease 1 D1 domain-containing protein</fullName>
    </recommendedName>
</protein>
<dbReference type="Gene3D" id="2.170.260.40">
    <property type="match status" value="1"/>
</dbReference>
<dbReference type="OrthoDB" id="372487at2759"/>
<sequence length="160" mass="17949">MHPYNLPTLDGLHLVQGLCDGVHLGADALAGFPSLKTLRHTGQLGYHNVNVFNSDTRNKSMILHIDNAYENNTPEQLAYKMLGKRAYFGWPFLQEGLVVGISDGSAKYTKPQDGVVVQRMTYDATSLWKRKVERLTHLYSKRFGVIVGDVDVLLHARPLK</sequence>
<feature type="domain" description="5'-3' exoribonuclease 1 D1" evidence="1">
    <location>
        <begin position="17"/>
        <end position="160"/>
    </location>
</feature>